<gene>
    <name evidence="2" type="ORF">Ae201684_003418</name>
</gene>
<evidence type="ECO:0000313" key="3">
    <source>
        <dbReference type="Proteomes" id="UP000481153"/>
    </source>
</evidence>
<evidence type="ECO:0000313" key="2">
    <source>
        <dbReference type="EMBL" id="KAF0741305.1"/>
    </source>
</evidence>
<feature type="region of interest" description="Disordered" evidence="1">
    <location>
        <begin position="77"/>
        <end position="106"/>
    </location>
</feature>
<feature type="compositionally biased region" description="Polar residues" evidence="1">
    <location>
        <begin position="221"/>
        <end position="230"/>
    </location>
</feature>
<feature type="region of interest" description="Disordered" evidence="1">
    <location>
        <begin position="221"/>
        <end position="262"/>
    </location>
</feature>
<dbReference type="Proteomes" id="UP000481153">
    <property type="component" value="Unassembled WGS sequence"/>
</dbReference>
<sequence length="262" mass="27373">MSSDDDCCNALCFVCQCVEICCACCEVAAAVPPPQQTVVIAPVQPVVIAPQPVTQVAGYYTKNPAGGVEFVPITQSPQHNTQTAHPTQNHDAATSPANSKEFRSSSLPPKQLNVIFEISTKSRLPPMSDDTGAALCLACECAYICCVCCQAAESASNPPQQTVVITHVQPVVVAASPANQGGYVAGYYVKSPTGQAQFVPAAQPPASPAYAQPAPFVPYQPTQEPPSYNAAQVPPSYNAAQVPPPRIPNNVEFGGSSMGQKV</sequence>
<reference evidence="2 3" key="1">
    <citation type="submission" date="2019-07" db="EMBL/GenBank/DDBJ databases">
        <title>Genomics analysis of Aphanomyces spp. identifies a new class of oomycete effector associated with host adaptation.</title>
        <authorList>
            <person name="Gaulin E."/>
        </authorList>
    </citation>
    <scope>NUCLEOTIDE SEQUENCE [LARGE SCALE GENOMIC DNA]</scope>
    <source>
        <strain evidence="2 3">ATCC 201684</strain>
    </source>
</reference>
<dbReference type="EMBL" id="VJMJ01000037">
    <property type="protein sequence ID" value="KAF0741305.1"/>
    <property type="molecule type" value="Genomic_DNA"/>
</dbReference>
<keyword evidence="3" id="KW-1185">Reference proteome</keyword>
<name>A0A6G0XLR7_9STRA</name>
<accession>A0A6G0XLR7</accession>
<proteinExistence type="predicted"/>
<organism evidence="2 3">
    <name type="scientific">Aphanomyces euteiches</name>
    <dbReference type="NCBI Taxonomy" id="100861"/>
    <lineage>
        <taxon>Eukaryota</taxon>
        <taxon>Sar</taxon>
        <taxon>Stramenopiles</taxon>
        <taxon>Oomycota</taxon>
        <taxon>Saprolegniomycetes</taxon>
        <taxon>Saprolegniales</taxon>
        <taxon>Verrucalvaceae</taxon>
        <taxon>Aphanomyces</taxon>
    </lineage>
</organism>
<comment type="caution">
    <text evidence="2">The sequence shown here is derived from an EMBL/GenBank/DDBJ whole genome shotgun (WGS) entry which is preliminary data.</text>
</comment>
<protein>
    <submittedName>
        <fullName evidence="2">Uncharacterized protein</fullName>
    </submittedName>
</protein>
<dbReference type="VEuPathDB" id="FungiDB:AeMF1_002128"/>
<dbReference type="AlphaFoldDB" id="A0A6G0XLR7"/>
<evidence type="ECO:0000256" key="1">
    <source>
        <dbReference type="SAM" id="MobiDB-lite"/>
    </source>
</evidence>